<protein>
    <submittedName>
        <fullName evidence="2">Uncharacterized protein</fullName>
    </submittedName>
</protein>
<reference evidence="2 3" key="1">
    <citation type="submission" date="2020-04" db="EMBL/GenBank/DDBJ databases">
        <title>Description of novel Gluconacetobacter.</title>
        <authorList>
            <person name="Sombolestani A."/>
        </authorList>
    </citation>
    <scope>NUCLEOTIDE SEQUENCE [LARGE SCALE GENOMIC DNA]</scope>
    <source>
        <strain evidence="2 3">LMG 27802</strain>
    </source>
</reference>
<gene>
    <name evidence="2" type="ORF">HLH28_04260</name>
</gene>
<dbReference type="AlphaFoldDB" id="A0A7W4K5M9"/>
<accession>A0A7W4K5M9</accession>
<evidence type="ECO:0000313" key="3">
    <source>
        <dbReference type="Proteomes" id="UP000578030"/>
    </source>
</evidence>
<dbReference type="Proteomes" id="UP000578030">
    <property type="component" value="Unassembled WGS sequence"/>
</dbReference>
<evidence type="ECO:0000313" key="2">
    <source>
        <dbReference type="EMBL" id="MBB2200796.1"/>
    </source>
</evidence>
<keyword evidence="3" id="KW-1185">Reference proteome</keyword>
<dbReference type="RefSeq" id="WP_182954842.1">
    <property type="nucleotide sequence ID" value="NZ_JABEQM010000002.1"/>
</dbReference>
<feature type="chain" id="PRO_5031315315" evidence="1">
    <location>
        <begin position="38"/>
        <end position="182"/>
    </location>
</feature>
<name>A0A7W4K5M9_9PROT</name>
<organism evidence="2 3">
    <name type="scientific">Gluconacetobacter tumulisoli</name>
    <dbReference type="NCBI Taxonomy" id="1286189"/>
    <lineage>
        <taxon>Bacteria</taxon>
        <taxon>Pseudomonadati</taxon>
        <taxon>Pseudomonadota</taxon>
        <taxon>Alphaproteobacteria</taxon>
        <taxon>Acetobacterales</taxon>
        <taxon>Acetobacteraceae</taxon>
        <taxon>Gluconacetobacter</taxon>
    </lineage>
</organism>
<sequence>MTLFARLPACPRLPRPIVLPAACAVMLGLAGPRVARAAPADAAAQQAAPGFAGVGAYDLSDAPAPPPATGAAKRPPLHRSAISTLIPLSSQGRPAARPEEIVVRGRRTAYTDAPVAPVAEDDGPTCTDFRLAVLGRKIGLHACIGGMARDGVDPNTGADVSRFGEAYMDSSIVGRGLAPHGH</sequence>
<comment type="caution">
    <text evidence="2">The sequence shown here is derived from an EMBL/GenBank/DDBJ whole genome shotgun (WGS) entry which is preliminary data.</text>
</comment>
<proteinExistence type="predicted"/>
<dbReference type="EMBL" id="JABEQM010000002">
    <property type="protein sequence ID" value="MBB2200796.1"/>
    <property type="molecule type" value="Genomic_DNA"/>
</dbReference>
<feature type="signal peptide" evidence="1">
    <location>
        <begin position="1"/>
        <end position="37"/>
    </location>
</feature>
<keyword evidence="1" id="KW-0732">Signal</keyword>
<evidence type="ECO:0000256" key="1">
    <source>
        <dbReference type="SAM" id="SignalP"/>
    </source>
</evidence>